<evidence type="ECO:0000256" key="5">
    <source>
        <dbReference type="ARBA" id="ARBA00023235"/>
    </source>
</evidence>
<dbReference type="PROSITE" id="PS50198">
    <property type="entry name" value="PPIC_PPIASE_2"/>
    <property type="match status" value="1"/>
</dbReference>
<evidence type="ECO:0000313" key="9">
    <source>
        <dbReference type="EMBL" id="APS00632.1"/>
    </source>
</evidence>
<keyword evidence="5 6" id="KW-0413">Isomerase</keyword>
<reference evidence="9 10" key="1">
    <citation type="submission" date="2016-08" db="EMBL/GenBank/DDBJ databases">
        <title>Identification and validation of antigenic proteins from Pajaroellobacter abortibovis using de-novo genome sequence assembly and reverse vaccinology.</title>
        <authorList>
            <person name="Welly B.T."/>
            <person name="Miller M.R."/>
            <person name="Stott J.L."/>
            <person name="Blanchard M.T."/>
            <person name="Islas-Trejo A.D."/>
            <person name="O'Rourke S.M."/>
            <person name="Young A.E."/>
            <person name="Medrano J.F."/>
            <person name="Van Eenennaam A.L."/>
        </authorList>
    </citation>
    <scope>NUCLEOTIDE SEQUENCE [LARGE SCALE GENOMIC DNA]</scope>
    <source>
        <strain evidence="9 10">BTF92-0548A/99-0131</strain>
    </source>
</reference>
<dbReference type="Gene3D" id="3.10.50.40">
    <property type="match status" value="1"/>
</dbReference>
<dbReference type="Pfam" id="PF13145">
    <property type="entry name" value="Rotamase_2"/>
    <property type="match status" value="1"/>
</dbReference>
<dbReference type="InterPro" id="IPR027304">
    <property type="entry name" value="Trigger_fact/SurA_dom_sf"/>
</dbReference>
<dbReference type="PANTHER" id="PTHR47245">
    <property type="entry name" value="PEPTIDYLPROLYL ISOMERASE"/>
    <property type="match status" value="1"/>
</dbReference>
<keyword evidence="4 6" id="KW-0697">Rotamase</keyword>
<organism evidence="9 10">
    <name type="scientific">Pajaroellobacter abortibovis</name>
    <dbReference type="NCBI Taxonomy" id="1882918"/>
    <lineage>
        <taxon>Bacteria</taxon>
        <taxon>Pseudomonadati</taxon>
        <taxon>Myxococcota</taxon>
        <taxon>Polyangia</taxon>
        <taxon>Polyangiales</taxon>
        <taxon>Polyangiaceae</taxon>
    </lineage>
</organism>
<dbReference type="GO" id="GO:0003755">
    <property type="term" value="F:peptidyl-prolyl cis-trans isomerase activity"/>
    <property type="evidence" value="ECO:0007669"/>
    <property type="project" value="UniProtKB-KW"/>
</dbReference>
<evidence type="ECO:0000256" key="1">
    <source>
        <dbReference type="ARBA" id="ARBA00000971"/>
    </source>
</evidence>
<evidence type="ECO:0000259" key="8">
    <source>
        <dbReference type="PROSITE" id="PS50198"/>
    </source>
</evidence>
<dbReference type="EMBL" id="CP016908">
    <property type="protein sequence ID" value="APS00632.1"/>
    <property type="molecule type" value="Genomic_DNA"/>
</dbReference>
<evidence type="ECO:0000256" key="4">
    <source>
        <dbReference type="ARBA" id="ARBA00023110"/>
    </source>
</evidence>
<evidence type="ECO:0000313" key="10">
    <source>
        <dbReference type="Proteomes" id="UP000185544"/>
    </source>
</evidence>
<dbReference type="InterPro" id="IPR050245">
    <property type="entry name" value="PrsA_foldase"/>
</dbReference>
<accession>A0A1L6MYP0</accession>
<keyword evidence="3" id="KW-0732">Signal</keyword>
<dbReference type="InterPro" id="IPR000297">
    <property type="entry name" value="PPIase_PpiC"/>
</dbReference>
<dbReference type="SUPFAM" id="SSF54534">
    <property type="entry name" value="FKBP-like"/>
    <property type="match status" value="1"/>
</dbReference>
<feature type="region of interest" description="Disordered" evidence="7">
    <location>
        <begin position="312"/>
        <end position="339"/>
    </location>
</feature>
<dbReference type="STRING" id="1882918.BCY86_08070"/>
<dbReference type="EC" id="5.2.1.8" evidence="2"/>
<dbReference type="KEGG" id="pabo:BCY86_08070"/>
<sequence>MAEVSGNKRMRLVQGWFALGWVLGGWADVYAESPLPDRDRNSVVLEVGSQRLTVGELEDRIARMLPLQRAIFGHFPEEVRRRFLDEVVLPEFLLTEEALTLGLEKRPPYAQNIARAYAHASLRALHVTSQDASSISLEEVKRFYQEHPKLFHAPARYGLWRILVKDKEEAKALLARLKKDPTPEHFSALAREHSLDKSTYLRAGNLGFVTVDGISREPGLRVDPALVLAVLRLKDGEFVPEPIQEGEGYAVVWRRGLVAATHRTLAEASDQIRDKLWRQRIEKEEQEHLEALEKDFLKERHDELLTLIPSQQEQGVWSRKGVPLLDRGEQKPTLGKPLP</sequence>
<evidence type="ECO:0000256" key="2">
    <source>
        <dbReference type="ARBA" id="ARBA00013194"/>
    </source>
</evidence>
<evidence type="ECO:0000256" key="6">
    <source>
        <dbReference type="PROSITE-ProRule" id="PRU00278"/>
    </source>
</evidence>
<evidence type="ECO:0000256" key="3">
    <source>
        <dbReference type="ARBA" id="ARBA00022729"/>
    </source>
</evidence>
<dbReference type="PANTHER" id="PTHR47245:SF1">
    <property type="entry name" value="FOLDASE PROTEIN PRSA"/>
    <property type="match status" value="1"/>
</dbReference>
<name>A0A1L6MYP0_9BACT</name>
<keyword evidence="10" id="KW-1185">Reference proteome</keyword>
<dbReference type="InterPro" id="IPR046357">
    <property type="entry name" value="PPIase_dom_sf"/>
</dbReference>
<proteinExistence type="predicted"/>
<dbReference type="Proteomes" id="UP000185544">
    <property type="component" value="Chromosome"/>
</dbReference>
<comment type="catalytic activity">
    <reaction evidence="1">
        <text>[protein]-peptidylproline (omega=180) = [protein]-peptidylproline (omega=0)</text>
        <dbReference type="Rhea" id="RHEA:16237"/>
        <dbReference type="Rhea" id="RHEA-COMP:10747"/>
        <dbReference type="Rhea" id="RHEA-COMP:10748"/>
        <dbReference type="ChEBI" id="CHEBI:83833"/>
        <dbReference type="ChEBI" id="CHEBI:83834"/>
        <dbReference type="EC" id="5.2.1.8"/>
    </reaction>
</comment>
<protein>
    <recommendedName>
        <fullName evidence="2">peptidylprolyl isomerase</fullName>
        <ecNumber evidence="2">5.2.1.8</ecNumber>
    </recommendedName>
</protein>
<gene>
    <name evidence="9" type="ORF">BCY86_08070</name>
</gene>
<dbReference type="AlphaFoldDB" id="A0A1L6MYP0"/>
<evidence type="ECO:0000256" key="7">
    <source>
        <dbReference type="SAM" id="MobiDB-lite"/>
    </source>
</evidence>
<feature type="domain" description="PpiC" evidence="8">
    <location>
        <begin position="154"/>
        <end position="256"/>
    </location>
</feature>
<dbReference type="SUPFAM" id="SSF109998">
    <property type="entry name" value="Triger factor/SurA peptide-binding domain-like"/>
    <property type="match status" value="1"/>
</dbReference>